<dbReference type="InterPro" id="IPR053064">
    <property type="entry name" value="Ankyrin-MYND_domain-protein"/>
</dbReference>
<feature type="repeat" description="ANK" evidence="1">
    <location>
        <begin position="220"/>
        <end position="252"/>
    </location>
</feature>
<keyword evidence="4" id="KW-1185">Reference proteome</keyword>
<reference evidence="3" key="1">
    <citation type="journal article" date="2021" name="Evol. Appl.">
        <title>The genome of the Pyrenean desman and the effects of bottlenecks and inbreeding on the genomic landscape of an endangered species.</title>
        <authorList>
            <person name="Escoda L."/>
            <person name="Castresana J."/>
        </authorList>
    </citation>
    <scope>NUCLEOTIDE SEQUENCE</scope>
    <source>
        <strain evidence="3">IBE-C5619</strain>
    </source>
</reference>
<dbReference type="PROSITE" id="PS50297">
    <property type="entry name" value="ANK_REP_REGION"/>
    <property type="match status" value="3"/>
</dbReference>
<dbReference type="AlphaFoldDB" id="A0A8J5ZQ78"/>
<evidence type="ECO:0000313" key="4">
    <source>
        <dbReference type="Proteomes" id="UP000700334"/>
    </source>
</evidence>
<dbReference type="PANTHER" id="PTHR15897:SF2">
    <property type="entry name" value="ANKYRIN REPEAT AND MYND DOMAIN-CONTAINING PROTEIN 1"/>
    <property type="match status" value="1"/>
</dbReference>
<keyword evidence="1" id="KW-0040">ANK repeat</keyword>
<organism evidence="3 4">
    <name type="scientific">Galemys pyrenaicus</name>
    <name type="common">Iberian desman</name>
    <name type="synonym">Pyrenean desman</name>
    <dbReference type="NCBI Taxonomy" id="202257"/>
    <lineage>
        <taxon>Eukaryota</taxon>
        <taxon>Metazoa</taxon>
        <taxon>Chordata</taxon>
        <taxon>Craniata</taxon>
        <taxon>Vertebrata</taxon>
        <taxon>Euteleostomi</taxon>
        <taxon>Mammalia</taxon>
        <taxon>Eutheria</taxon>
        <taxon>Laurasiatheria</taxon>
        <taxon>Eulipotyphla</taxon>
        <taxon>Talpidae</taxon>
        <taxon>Galemys</taxon>
    </lineage>
</organism>
<comment type="caution">
    <text evidence="3">The sequence shown here is derived from an EMBL/GenBank/DDBJ whole genome shotgun (WGS) entry which is preliminary data.</text>
</comment>
<evidence type="ECO:0000256" key="2">
    <source>
        <dbReference type="SAM" id="MobiDB-lite"/>
    </source>
</evidence>
<dbReference type="Pfam" id="PF12796">
    <property type="entry name" value="Ank_2"/>
    <property type="match status" value="1"/>
</dbReference>
<accession>A0A8J5ZQ78</accession>
<proteinExistence type="predicted"/>
<feature type="compositionally biased region" description="Low complexity" evidence="2">
    <location>
        <begin position="334"/>
        <end position="351"/>
    </location>
</feature>
<dbReference type="OrthoDB" id="48314at2759"/>
<dbReference type="SUPFAM" id="SSF48403">
    <property type="entry name" value="Ankyrin repeat"/>
    <property type="match status" value="2"/>
</dbReference>
<dbReference type="PANTHER" id="PTHR15897">
    <property type="entry name" value="ANKYRIN REPEAT AND MYND DOMAIN PROTEIN 1"/>
    <property type="match status" value="1"/>
</dbReference>
<evidence type="ECO:0000256" key="1">
    <source>
        <dbReference type="PROSITE-ProRule" id="PRU00023"/>
    </source>
</evidence>
<dbReference type="InterPro" id="IPR036770">
    <property type="entry name" value="Ankyrin_rpt-contain_sf"/>
</dbReference>
<feature type="repeat" description="ANK" evidence="1">
    <location>
        <begin position="747"/>
        <end position="779"/>
    </location>
</feature>
<dbReference type="PROSITE" id="PS50088">
    <property type="entry name" value="ANK_REPEAT"/>
    <property type="match status" value="3"/>
</dbReference>
<feature type="repeat" description="ANK" evidence="1">
    <location>
        <begin position="710"/>
        <end position="747"/>
    </location>
</feature>
<dbReference type="InterPro" id="IPR002110">
    <property type="entry name" value="Ankyrin_rpt"/>
</dbReference>
<feature type="compositionally biased region" description="Basic residues" evidence="2">
    <location>
        <begin position="1094"/>
        <end position="1107"/>
    </location>
</feature>
<feature type="region of interest" description="Disordered" evidence="2">
    <location>
        <begin position="329"/>
        <end position="387"/>
    </location>
</feature>
<dbReference type="SMART" id="SM00248">
    <property type="entry name" value="ANK"/>
    <property type="match status" value="6"/>
</dbReference>
<feature type="region of interest" description="Disordered" evidence="2">
    <location>
        <begin position="1061"/>
        <end position="1164"/>
    </location>
</feature>
<dbReference type="Proteomes" id="UP000700334">
    <property type="component" value="Unassembled WGS sequence"/>
</dbReference>
<dbReference type="EMBL" id="JAGFMF010012051">
    <property type="protein sequence ID" value="KAG8508293.1"/>
    <property type="molecule type" value="Genomic_DNA"/>
</dbReference>
<gene>
    <name evidence="3" type="ORF">J0S82_011374</name>
</gene>
<dbReference type="Pfam" id="PF00023">
    <property type="entry name" value="Ank"/>
    <property type="match status" value="1"/>
</dbReference>
<dbReference type="Gene3D" id="1.25.40.20">
    <property type="entry name" value="Ankyrin repeat-containing domain"/>
    <property type="match status" value="2"/>
</dbReference>
<protein>
    <submittedName>
        <fullName evidence="3">Ankyrin repeat and MYND domain-containing protein 1</fullName>
    </submittedName>
</protein>
<evidence type="ECO:0000313" key="3">
    <source>
        <dbReference type="EMBL" id="KAG8508293.1"/>
    </source>
</evidence>
<name>A0A8J5ZQ78_GALPY</name>
<sequence>MYRADERFGPGVETYPDGHQDVGLWFRDHLIQLCTEVPGAFSIRSYPEFEDFLTQPSARVSLAEDRVLGWGPSEEQDPLFYEYKRFLLSDGLTLPPELSLYSTDSGHLPLTRSLRRDLDARIFLNCTPPFVEDGEAWLVKNETPLLRRMQEHAYRFRNKRAHSSWRMDTVLAGDRSDFGPSGPKERLSEELILRAGEGDYRWVRGVLRDNLVSPDVADARGYTALASAAVHSHRSVVSLLLDSGADVNKRSDEGLTALSMCFLLYYPVQAFRPNIAERTLPSFQDLPRLLEVPSPASLPTPRVLGSAHDGLASGPSGLELWLLPTPLEEERLSQESSEARSSPPRRASLSLKGSVAVDAGAGPAPEGAPPRAEEQAPGSRESDFRSDASLRDFSIRLSQDLLEKGAQALSLLPAPLGASEADSGASRRMALSLMEWVLAGAGRAGGAGRGTARPGGAGGWAGLRPGACWTAGQRRPRAPIRSGLLREHGRGGAASGCSTPSGRPAHRPRCWRWPAPALPTLAGRLVGRAGLPQAGAGCELAGRAPGWGRPPPWGAALTSLCYRRRSHWLTIKLLLQRGADPNLSRVPMQALFLAVKAGDEDGVRLLLESGARTDVAFPSEVGRALACHTHAALRALTPLHIAVALPGEEAVRITELLLHAVTDVDARAADQDEAYKAGKLDLLPSSLKLSNEVGPPSCYHGQHGSALEEGGRTALHVACEREDDNKHVQEVVQLLLSHKANPNTLWSGHSPLSLSIASGNDLVVKELLAGGANPNLLLTRGLGSALCVACDISFEHRRSLDGKLALLGTHPGAPPPGAADPRGPAASAAVSLAGAAAMSWPGLPGAVCARLLQARFWVQGAPQPQCPAWRSGKPALSPQIDRLISYGADILQPVTLVQGDKAAVGTAVDYGYFRFFQVRPGLGSELCRAMLAAGRGCGQRGTGAVRQDRKIAHCAFHALLPAERETFLARKRLLDYMGLQLRRAVQAKESQWDPKALYLSKRGGLAGTEEGPGLVGTPGRGLRGPGRPEWLGPLRLDVLSLSSAQEAWSGQDLDVHLTPRPEAERQESACSGRRLCAPETLGPRAPGQDASRAVGRRQPRTRVRARAAGREEQPALADQRGPGLNEARGTGCAGLAATEPQPAAGPVPAHWGQQEARGAPTQAR</sequence>